<protein>
    <submittedName>
        <fullName evidence="6">Peptide/nickel transport system ATP-binding protein</fullName>
    </submittedName>
</protein>
<dbReference type="RefSeq" id="WP_100340999.1">
    <property type="nucleotide sequence ID" value="NZ_PGFJ01000001.1"/>
</dbReference>
<dbReference type="PANTHER" id="PTHR43776">
    <property type="entry name" value="TRANSPORT ATP-BINDING PROTEIN"/>
    <property type="match status" value="1"/>
</dbReference>
<name>A0A2H9VVL4_9SPHI</name>
<dbReference type="PROSITE" id="PS00211">
    <property type="entry name" value="ABC_TRANSPORTER_1"/>
    <property type="match status" value="2"/>
</dbReference>
<keyword evidence="7" id="KW-1185">Reference proteome</keyword>
<keyword evidence="2" id="KW-0813">Transport</keyword>
<evidence type="ECO:0000256" key="4">
    <source>
        <dbReference type="ARBA" id="ARBA00022840"/>
    </source>
</evidence>
<dbReference type="EMBL" id="PGFJ01000001">
    <property type="protein sequence ID" value="PJJ84822.1"/>
    <property type="molecule type" value="Genomic_DNA"/>
</dbReference>
<dbReference type="GO" id="GO:0016887">
    <property type="term" value="F:ATP hydrolysis activity"/>
    <property type="evidence" value="ECO:0007669"/>
    <property type="project" value="InterPro"/>
</dbReference>
<sequence>MLKVENLAVDFNMQNGVVRAVNSISFALNKGETLGIVGESGSGKSVTSLALMRLLNTNANISGSAQLENSNLFELSEKEMRSIRGNKIAMIFQEPMTSLNPVLTCGFQVIEAIQLHTGLNKTNAKAKAIELFNEVQLPRPEAIFDSYPHQLSGGQKQRVMIAMALACDPELLIADEPTTALDVTVQKTIIELLRKVKNERGMSLILISHDLGVVSEIADNVLVMYRGDIVEQGSVAELFNNPQHPYTKGLLACRPSVNIHLKKLPVIADFMTYKSATVETMRQLNGYQPGEITARREKLYNSKPILKVENLSTWFSQNGSLFISNKNFVKAVNNVSFEVYHGETLGLVGESGCGKTTLGRSILRLIEPTAGSINFQGNDIRKLSGDALRTMRRDMQIIFQDPYSSLNPQLTIGQAVLEPLQVHRLYNNDTQRTQKVKQLLDLVNLSPDHFNRYPHEFSGGQRQRIVIARALALEPKFIICDESVSALDVSVQAQVLNLIRQLQEELGLSYIFISHDLAVIRHISDRMMVMNKGEIVEAGYPEDIYNAPKEAYTRKLISAIPSVY</sequence>
<accession>A0A2H9VVL4</accession>
<dbReference type="Pfam" id="PF00005">
    <property type="entry name" value="ABC_tran"/>
    <property type="match status" value="2"/>
</dbReference>
<dbReference type="GO" id="GO:0055085">
    <property type="term" value="P:transmembrane transport"/>
    <property type="evidence" value="ECO:0007669"/>
    <property type="project" value="UniProtKB-ARBA"/>
</dbReference>
<keyword evidence="4 6" id="KW-0067">ATP-binding</keyword>
<dbReference type="SUPFAM" id="SSF52540">
    <property type="entry name" value="P-loop containing nucleoside triphosphate hydrolases"/>
    <property type="match status" value="2"/>
</dbReference>
<comment type="similarity">
    <text evidence="1">Belongs to the ABC transporter superfamily.</text>
</comment>
<dbReference type="InterPro" id="IPR027417">
    <property type="entry name" value="P-loop_NTPase"/>
</dbReference>
<dbReference type="OrthoDB" id="9782239at2"/>
<evidence type="ECO:0000313" key="7">
    <source>
        <dbReference type="Proteomes" id="UP000242687"/>
    </source>
</evidence>
<dbReference type="Pfam" id="PF08352">
    <property type="entry name" value="oligo_HPY"/>
    <property type="match status" value="2"/>
</dbReference>
<evidence type="ECO:0000313" key="6">
    <source>
        <dbReference type="EMBL" id="PJJ84822.1"/>
    </source>
</evidence>
<dbReference type="PANTHER" id="PTHR43776:SF7">
    <property type="entry name" value="D,D-DIPEPTIDE TRANSPORT ATP-BINDING PROTEIN DDPF-RELATED"/>
    <property type="match status" value="1"/>
</dbReference>
<dbReference type="PROSITE" id="PS50893">
    <property type="entry name" value="ABC_TRANSPORTER_2"/>
    <property type="match status" value="2"/>
</dbReference>
<evidence type="ECO:0000256" key="1">
    <source>
        <dbReference type="ARBA" id="ARBA00005417"/>
    </source>
</evidence>
<dbReference type="InterPro" id="IPR003439">
    <property type="entry name" value="ABC_transporter-like_ATP-bd"/>
</dbReference>
<gene>
    <name evidence="6" type="ORF">CLV57_1844</name>
</gene>
<dbReference type="Gene3D" id="3.40.50.300">
    <property type="entry name" value="P-loop containing nucleotide triphosphate hydrolases"/>
    <property type="match status" value="2"/>
</dbReference>
<evidence type="ECO:0000259" key="5">
    <source>
        <dbReference type="PROSITE" id="PS50893"/>
    </source>
</evidence>
<organism evidence="6 7">
    <name type="scientific">Mucilaginibacter auburnensis</name>
    <dbReference type="NCBI Taxonomy" id="1457233"/>
    <lineage>
        <taxon>Bacteria</taxon>
        <taxon>Pseudomonadati</taxon>
        <taxon>Bacteroidota</taxon>
        <taxon>Sphingobacteriia</taxon>
        <taxon>Sphingobacteriales</taxon>
        <taxon>Sphingobacteriaceae</taxon>
        <taxon>Mucilaginibacter</taxon>
    </lineage>
</organism>
<dbReference type="SMART" id="SM00382">
    <property type="entry name" value="AAA"/>
    <property type="match status" value="2"/>
</dbReference>
<dbReference type="NCBIfam" id="NF007739">
    <property type="entry name" value="PRK10419.1"/>
    <property type="match status" value="2"/>
</dbReference>
<keyword evidence="3" id="KW-0547">Nucleotide-binding</keyword>
<dbReference type="InterPro" id="IPR013563">
    <property type="entry name" value="Oligopep_ABC_C"/>
</dbReference>
<feature type="domain" description="ABC transporter" evidence="5">
    <location>
        <begin position="2"/>
        <end position="251"/>
    </location>
</feature>
<dbReference type="InterPro" id="IPR017871">
    <property type="entry name" value="ABC_transporter-like_CS"/>
</dbReference>
<dbReference type="InterPro" id="IPR003593">
    <property type="entry name" value="AAA+_ATPase"/>
</dbReference>
<dbReference type="AlphaFoldDB" id="A0A2H9VVL4"/>
<feature type="domain" description="ABC transporter" evidence="5">
    <location>
        <begin position="306"/>
        <end position="557"/>
    </location>
</feature>
<dbReference type="CDD" id="cd03257">
    <property type="entry name" value="ABC_NikE_OppD_transporters"/>
    <property type="match status" value="2"/>
</dbReference>
<dbReference type="GO" id="GO:0015833">
    <property type="term" value="P:peptide transport"/>
    <property type="evidence" value="ECO:0007669"/>
    <property type="project" value="InterPro"/>
</dbReference>
<dbReference type="InterPro" id="IPR050319">
    <property type="entry name" value="ABC_transp_ATP-bind"/>
</dbReference>
<dbReference type="NCBIfam" id="NF008453">
    <property type="entry name" value="PRK11308.1"/>
    <property type="match status" value="2"/>
</dbReference>
<comment type="caution">
    <text evidence="6">The sequence shown here is derived from an EMBL/GenBank/DDBJ whole genome shotgun (WGS) entry which is preliminary data.</text>
</comment>
<evidence type="ECO:0000256" key="2">
    <source>
        <dbReference type="ARBA" id="ARBA00022448"/>
    </source>
</evidence>
<proteinExistence type="inferred from homology"/>
<reference evidence="6 7" key="1">
    <citation type="submission" date="2017-11" db="EMBL/GenBank/DDBJ databases">
        <title>Genomic Encyclopedia of Archaeal and Bacterial Type Strains, Phase II (KMG-II): From Individual Species to Whole Genera.</title>
        <authorList>
            <person name="Goeker M."/>
        </authorList>
    </citation>
    <scope>NUCLEOTIDE SEQUENCE [LARGE SCALE GENOMIC DNA]</scope>
    <source>
        <strain evidence="6 7">DSM 28175</strain>
    </source>
</reference>
<evidence type="ECO:0000256" key="3">
    <source>
        <dbReference type="ARBA" id="ARBA00022741"/>
    </source>
</evidence>
<dbReference type="FunFam" id="3.40.50.300:FF:000016">
    <property type="entry name" value="Oligopeptide ABC transporter ATP-binding component"/>
    <property type="match status" value="2"/>
</dbReference>
<dbReference type="GO" id="GO:0005524">
    <property type="term" value="F:ATP binding"/>
    <property type="evidence" value="ECO:0007669"/>
    <property type="project" value="UniProtKB-KW"/>
</dbReference>
<dbReference type="Proteomes" id="UP000242687">
    <property type="component" value="Unassembled WGS sequence"/>
</dbReference>